<feature type="compositionally biased region" description="Polar residues" evidence="1">
    <location>
        <begin position="290"/>
        <end position="299"/>
    </location>
</feature>
<evidence type="ECO:0000313" key="3">
    <source>
        <dbReference type="Proteomes" id="UP000435112"/>
    </source>
</evidence>
<feature type="region of interest" description="Disordered" evidence="1">
    <location>
        <begin position="256"/>
        <end position="319"/>
    </location>
</feature>
<evidence type="ECO:0000256" key="1">
    <source>
        <dbReference type="SAM" id="MobiDB-lite"/>
    </source>
</evidence>
<feature type="compositionally biased region" description="Low complexity" evidence="1">
    <location>
        <begin position="621"/>
        <end position="630"/>
    </location>
</feature>
<feature type="region of interest" description="Disordered" evidence="1">
    <location>
        <begin position="195"/>
        <end position="232"/>
    </location>
</feature>
<reference evidence="2 3" key="1">
    <citation type="submission" date="2018-09" db="EMBL/GenBank/DDBJ databases">
        <title>Genomic investigation of the strawberry pathogen Phytophthora fragariae indicates pathogenicity is determined by transcriptional variation in three key races.</title>
        <authorList>
            <person name="Adams T.M."/>
            <person name="Armitage A.D."/>
            <person name="Sobczyk M.K."/>
            <person name="Bates H.J."/>
            <person name="Dunwell J.M."/>
            <person name="Nellist C.F."/>
            <person name="Harrison R.J."/>
        </authorList>
    </citation>
    <scope>NUCLEOTIDE SEQUENCE [LARGE SCALE GENOMIC DNA]</scope>
    <source>
        <strain evidence="2 3">SCRP324</strain>
    </source>
</reference>
<feature type="compositionally biased region" description="Low complexity" evidence="1">
    <location>
        <begin position="196"/>
        <end position="217"/>
    </location>
</feature>
<proteinExistence type="predicted"/>
<gene>
    <name evidence="2" type="ORF">PR002_g7508</name>
</gene>
<comment type="caution">
    <text evidence="2">The sequence shown here is derived from an EMBL/GenBank/DDBJ whole genome shotgun (WGS) entry which is preliminary data.</text>
</comment>
<dbReference type="OrthoDB" id="76815at2759"/>
<feature type="compositionally biased region" description="Polar residues" evidence="1">
    <location>
        <begin position="601"/>
        <end position="612"/>
    </location>
</feature>
<dbReference type="InterPro" id="IPR040031">
    <property type="entry name" value="Codanin-1"/>
</dbReference>
<feature type="region of interest" description="Disordered" evidence="1">
    <location>
        <begin position="598"/>
        <end position="651"/>
    </location>
</feature>
<dbReference type="PANTHER" id="PTHR28678">
    <property type="entry name" value="CODANIN-1"/>
    <property type="match status" value="1"/>
</dbReference>
<dbReference type="Proteomes" id="UP000435112">
    <property type="component" value="Unassembled WGS sequence"/>
</dbReference>
<dbReference type="PANTHER" id="PTHR28678:SF1">
    <property type="entry name" value="CODANIN-1"/>
    <property type="match status" value="1"/>
</dbReference>
<dbReference type="GO" id="GO:0006325">
    <property type="term" value="P:chromatin organization"/>
    <property type="evidence" value="ECO:0007669"/>
    <property type="project" value="TreeGrafter"/>
</dbReference>
<dbReference type="EMBL" id="QXFU01000361">
    <property type="protein sequence ID" value="KAE9035574.1"/>
    <property type="molecule type" value="Genomic_DNA"/>
</dbReference>
<name>A0A6A3MV51_9STRA</name>
<accession>A0A6A3MV51</accession>
<feature type="compositionally biased region" description="Basic and acidic residues" evidence="1">
    <location>
        <begin position="1206"/>
        <end position="1215"/>
    </location>
</feature>
<dbReference type="GO" id="GO:0005634">
    <property type="term" value="C:nucleus"/>
    <property type="evidence" value="ECO:0007669"/>
    <property type="project" value="TreeGrafter"/>
</dbReference>
<feature type="region of interest" description="Disordered" evidence="1">
    <location>
        <begin position="1189"/>
        <end position="1215"/>
    </location>
</feature>
<organism evidence="2 3">
    <name type="scientific">Phytophthora rubi</name>
    <dbReference type="NCBI Taxonomy" id="129364"/>
    <lineage>
        <taxon>Eukaryota</taxon>
        <taxon>Sar</taxon>
        <taxon>Stramenopiles</taxon>
        <taxon>Oomycota</taxon>
        <taxon>Peronosporomycetes</taxon>
        <taxon>Peronosporales</taxon>
        <taxon>Peronosporaceae</taxon>
        <taxon>Phytophthora</taxon>
    </lineage>
</organism>
<evidence type="ECO:0000313" key="2">
    <source>
        <dbReference type="EMBL" id="KAE9035574.1"/>
    </source>
</evidence>
<sequence>MATADNAATQLWAAVRGFSDAELRRTQRNIRQFLSAHNARPDSAADAACIAQDAAVELQLGAKTQRVRADDFVHVFLDYLHDQVQLHADARVSGDLEAERPPNNMATPESNMATFQDEDQFPQLKRTQSNGQVVPAKTSKRRITTTLLTPKDSTVVARPVPVAISFPPLGASEGTRPPAWAKQSLLEKRMGAAVPSFSSGFSSSSSSRSSTPATPSAWGPKPTAWGSTTSSTGAMAPVVKKKAPVVMTIASKKKPNVETLTQPQHLSVRKKSPSNQVTHLQSDGPKKSRASLTSNQQQEDVPAIEKSNYAAEKTDKVPDCSSDDFKVNKQAAKLYGFLIKERLVKSTSAELQVLISLLYRADCTGCSKGSCEYPEKAGGVAPSRGEASEFCWRVHCLDFAEVVFLEIEPVLAHLGADLLGLVKHSLRDADGICSSMLERLDEVSRRREEFRVAESARIGCQLPIEMKASAVRDFAIPFNEETDSRLHYRTPEESLLYTNREKVRDGFLGLLRQFQQKQHSLVGIENAGVATAAIAAARELLAEVLPENRWWFAKFFVQELVQVGSNPFGESDKDLVLKIMADKLVVKNPDRLRKLHRRFSQKPSNKSPQAQVHATGGGSNGPNSNNRTNGKVNNNSLRRNRQDTKATANEDDATKSFTATLDRMRSFFTDNQLFFFHFLHSCDSYEFSELVKHQLERQFYAIRDTMSPSADARKEFTEVVLRLKVVAKFLGYLRFSPQWQVTCSIRQLSAHNAAFKALEREGISTLEVARDSSLDVKKLLENSILESSISKCIPWLCDYLSMLSLDKLSFGTTYFKQLVVLLHLLHRSSRLNSLGETGLYVALQIERIFHVLKLDAGFMHSEDYQSRHLIPSPRVRLALESEDDPSPEAGAGEDHLPFLYSQVFVQSCVSELEDLRGFIQTRAQPTPRRKLSIGSGIMTTGHPVTPIRKLRPLQVVIEDGHGGDNFSSFAVKHEDVVRAASPGMKSPATGFPSSFPPVQEENDELSEAVFKLHPKLKAVVEFVVGSVTTDICEHVMTHVVTPRADELIDHCASESGLLSMGRSPAVVGDEAALAARASFQMMLTSKTRHEANSAVVASLQEALRLGEERVSTAVPPFLPPSSHPTLTNSIVFVALQRTRGALKTLVPKSCQTEFVKRVAFRNKSLLKDLGAGSKVAAVPLPSSAAGAATSERSLGQAAVPANNQEDAQRREEDQRYREVRRCSGEIFKNASSKCPNLVTWEHQATSLSRCLAEFTSSLNECVESGDVTRSATSPLRSEALVLWDIVWRAVTSCLKFWASSLDVFTACELISMKEARVQADEKIFLEFVASFTSVLNVAVCFNGEASAVSRVQSMLTFVLDRVMDPAILEHPELVKQLAIQASSQVVADLRAVVSSTSRENGNQRRLELDWDRWTQSRNSVPKTALSPEAQFRLDVWDAVASAATTAA</sequence>
<evidence type="ECO:0008006" key="4">
    <source>
        <dbReference type="Google" id="ProtNLM"/>
    </source>
</evidence>
<protein>
    <recommendedName>
        <fullName evidence="4">Codanin-1 C-terminal domain-containing protein</fullName>
    </recommendedName>
</protein>